<gene>
    <name evidence="1" type="ORF">AFUS01_LOCUS2953</name>
</gene>
<comment type="caution">
    <text evidence="1">The sequence shown here is derived from an EMBL/GenBank/DDBJ whole genome shotgun (WGS) entry which is preliminary data.</text>
</comment>
<dbReference type="AlphaFoldDB" id="A0A8J2JR16"/>
<evidence type="ECO:0000313" key="1">
    <source>
        <dbReference type="EMBL" id="CAG7683502.1"/>
    </source>
</evidence>
<proteinExistence type="predicted"/>
<accession>A0A8J2JR16</accession>
<protein>
    <submittedName>
        <fullName evidence="1">Uncharacterized protein</fullName>
    </submittedName>
</protein>
<sequence>MEGLNNRLDCAIRRGLIYLENLFESKAYAFSSMLYTKDRVEFTKDYDYKYSGIPDQFTYFFALDLLWSEFSPSVRSKLADSLKPAAFDTLNYFFDPKIFADEVDSTSLGYTSLLKAGIITLDSIYPVAKKVFANVDENGVVEIHYKPAVKRRQNMLCAAICCNVLRLAYTLREEDQVQKTEDYVYEWLRSGKWKTGTLYYPSGFTFLYYCSTFAKINSRVKKRFAPMICIAVENSLTDCRFPLDYALALLVLENLGCKKYSKQIADKLLEMQNHDGSFPVDALWGDRYHVLWGGKALSTICIVGALTAAISNNESYE</sequence>
<evidence type="ECO:0000313" key="2">
    <source>
        <dbReference type="Proteomes" id="UP000708208"/>
    </source>
</evidence>
<dbReference type="OrthoDB" id="2012566at2759"/>
<keyword evidence="2" id="KW-1185">Reference proteome</keyword>
<dbReference type="Proteomes" id="UP000708208">
    <property type="component" value="Unassembled WGS sequence"/>
</dbReference>
<reference evidence="1" key="1">
    <citation type="submission" date="2021-06" db="EMBL/GenBank/DDBJ databases">
        <authorList>
            <person name="Hodson N. C."/>
            <person name="Mongue J. A."/>
            <person name="Jaron S. K."/>
        </authorList>
    </citation>
    <scope>NUCLEOTIDE SEQUENCE</scope>
</reference>
<dbReference type="EMBL" id="CAJVCH010017405">
    <property type="protein sequence ID" value="CAG7683502.1"/>
    <property type="molecule type" value="Genomic_DNA"/>
</dbReference>
<organism evidence="1 2">
    <name type="scientific">Allacma fusca</name>
    <dbReference type="NCBI Taxonomy" id="39272"/>
    <lineage>
        <taxon>Eukaryota</taxon>
        <taxon>Metazoa</taxon>
        <taxon>Ecdysozoa</taxon>
        <taxon>Arthropoda</taxon>
        <taxon>Hexapoda</taxon>
        <taxon>Collembola</taxon>
        <taxon>Symphypleona</taxon>
        <taxon>Sminthuridae</taxon>
        <taxon>Allacma</taxon>
    </lineage>
</organism>
<name>A0A8J2JR16_9HEXA</name>